<evidence type="ECO:0000313" key="2">
    <source>
        <dbReference type="Proteomes" id="UP000828941"/>
    </source>
</evidence>
<accession>A0ACB9NEV9</accession>
<dbReference type="EMBL" id="CM039431">
    <property type="protein sequence ID" value="KAI4334776.1"/>
    <property type="molecule type" value="Genomic_DNA"/>
</dbReference>
<sequence length="1570" mass="179351">MEKIVISIAAKIVEYTVAPIGQQVGYLLSYKSHFKNLIDQIEALGEKRESIKEIIEAERRNGKLIQDDVQNWVNGVDEIIEAVMKLFEDPRLRNVSFSHWSFPNLWWRHQLSRKANKMAKCFAHFQEKGKFERVGYLPALDGVSHITETRGIQNFESRISIIKDIRMALTDPKLNKIGVYGLGGVGKTTLVKQVAAAAKVEKLFDEAVMAFVTQTPNIKRIQGEIADLLGLKFNEETVVGRAFRLRERIKREKSILIILDDIWARLDLEEIGIPFENDHKGCKVVMTSRTQDVLQLMDTQNDFRVEVLSEEEAWNLFKVMAGLDNDASLQNIATEVAKKCANLPVLIVTMARALRNKEIHEWKDALIQLKDIDHKEMHEVTYSALELSYNRLESNEIKALFLICGMHGGFINTRDLLKYGLGLGIFQKVNNTLEDARNRLSKMIGALKTSCLLLEDNTNEYVKMHDIVRDVAISIAFKEQHVFTVNSMELKEWPPEDFLKGCSQIILDRCHIHKFPQRLDCPKLKLFYLNCAHNRSLEIPNSFFEQMRGLKVLDLTNINMHSLPSSLCLLTNLQVLCLDLCTLGDISAMEALKNLEILSLYKSSMTELPSNLGQLTKLRMLDLGSSGIDIFAPKIISSLTKLEELYMGNSSIKWEAENSSAMQNKNSSLAELSQLHHLNVLDIQIRESQIFPRDIHKLFGKLEIYQIFIGDAWEWSGENKTSKTLKLRLPTSVHLEQGIKALLRRVENLHLDEIHGISNVLYRLNEEGFPNLKYLHVQNNAKIKHIINSKECVQSQVSFPALENIVLQNLSKLETLCHGLLTANSFCKLKILKVKSCDHLKYIFSFSMVKGLHKLLEIDVSECNSLEEIVFVESGINMDKSELKLLRSLSLQCLPAVEYFHSKGIEYSKTVQTQMQSMKYGPVPFFSTKVDIFPNLEILKFSSINVKKIWEDGQLSTSCFIQNLTSLIIEDCGSLKCLFSSSMVGVLLKLKRLEIRKCHMMEEIIAKDERRNNVISTEVRVGFPKLETVILNDMQNLETIWHPQCTVNSFGRLKSVEVKNCEKIVNIFPSCTQGKYSSLETLTISDCGSLEEIFSLNGNETSSDDEEATAQLKNMTLLQLPKLKHIWSKDPQGILGFHNLQAVHVKFCQNLEYVFPLFMATRLQKLEELHMHRCGVKDIVANKEEPGEETAIFVFKRLSTLSLWNLCNLEKFYCGKYSLVCPSLREIDVYNCNKLKLFRTEDLSCREIPHEPMEQALFTVEEVIPKLKVLLLNHKDTNMILQGQVSRELFTNLNILKVSEFEHDEASFPYWLLQNMPNLERLVVVQSSFKELFQDEKSAYDEGQNEIATRLKQLTLCRLPELEHISKEGSGIDPVLEILEILFVLSCSSLKKLLPSSVTFSHLTELYVENCNGMVNLISSQTARDLVKLRKMKIKECSLLEVIVTEKEDKVKDEIEFNALKILELVNLPRLNRFSSSSHLHRFPLLEKVVMRQCPHMKTFSEGATSTPKLRKVRVAEEDYEWCLEGNLNATITNMFPALHVGAAPLAQSLSSAPALLRNRMEIYSQKNAH</sequence>
<gene>
    <name evidence="1" type="ORF">L6164_013486</name>
</gene>
<dbReference type="Proteomes" id="UP000828941">
    <property type="component" value="Chromosome 6"/>
</dbReference>
<comment type="caution">
    <text evidence="1">The sequence shown here is derived from an EMBL/GenBank/DDBJ whole genome shotgun (WGS) entry which is preliminary data.</text>
</comment>
<name>A0ACB9NEV9_BAUVA</name>
<protein>
    <submittedName>
        <fullName evidence="1">Uncharacterized protein</fullName>
    </submittedName>
</protein>
<evidence type="ECO:0000313" key="1">
    <source>
        <dbReference type="EMBL" id="KAI4334776.1"/>
    </source>
</evidence>
<reference evidence="1 2" key="1">
    <citation type="journal article" date="2022" name="DNA Res.">
        <title>Chromosomal-level genome assembly of the orchid tree Bauhinia variegata (Leguminosae; Cercidoideae) supports the allotetraploid origin hypothesis of Bauhinia.</title>
        <authorList>
            <person name="Zhong Y."/>
            <person name="Chen Y."/>
            <person name="Zheng D."/>
            <person name="Pang J."/>
            <person name="Liu Y."/>
            <person name="Luo S."/>
            <person name="Meng S."/>
            <person name="Qian L."/>
            <person name="Wei D."/>
            <person name="Dai S."/>
            <person name="Zhou R."/>
        </authorList>
    </citation>
    <scope>NUCLEOTIDE SEQUENCE [LARGE SCALE GENOMIC DNA]</scope>
    <source>
        <strain evidence="1">BV-YZ2020</strain>
    </source>
</reference>
<keyword evidence="2" id="KW-1185">Reference proteome</keyword>
<proteinExistence type="predicted"/>
<organism evidence="1 2">
    <name type="scientific">Bauhinia variegata</name>
    <name type="common">Purple orchid tree</name>
    <name type="synonym">Phanera variegata</name>
    <dbReference type="NCBI Taxonomy" id="167791"/>
    <lineage>
        <taxon>Eukaryota</taxon>
        <taxon>Viridiplantae</taxon>
        <taxon>Streptophyta</taxon>
        <taxon>Embryophyta</taxon>
        <taxon>Tracheophyta</taxon>
        <taxon>Spermatophyta</taxon>
        <taxon>Magnoliopsida</taxon>
        <taxon>eudicotyledons</taxon>
        <taxon>Gunneridae</taxon>
        <taxon>Pentapetalae</taxon>
        <taxon>rosids</taxon>
        <taxon>fabids</taxon>
        <taxon>Fabales</taxon>
        <taxon>Fabaceae</taxon>
        <taxon>Cercidoideae</taxon>
        <taxon>Cercideae</taxon>
        <taxon>Bauhiniinae</taxon>
        <taxon>Bauhinia</taxon>
    </lineage>
</organism>